<dbReference type="CDD" id="cd10936">
    <property type="entry name" value="CE4_DAC2"/>
    <property type="match status" value="1"/>
</dbReference>
<dbReference type="AlphaFoldDB" id="V8C569"/>
<dbReference type="RefSeq" id="WP_023928796.1">
    <property type="nucleotide sequence ID" value="NZ_KI669456.1"/>
</dbReference>
<dbReference type="Proteomes" id="UP000018731">
    <property type="component" value="Unassembled WGS sequence"/>
</dbReference>
<gene>
    <name evidence="2" type="ORF">HMPREF2086_01958</name>
</gene>
<dbReference type="EMBL" id="AZJI01000010">
    <property type="protein sequence ID" value="ETD22227.1"/>
    <property type="molecule type" value="Genomic_DNA"/>
</dbReference>
<comment type="caution">
    <text evidence="2">The sequence shown here is derived from an EMBL/GenBank/DDBJ whole genome shotgun (WGS) entry which is preliminary data.</text>
</comment>
<feature type="compositionally biased region" description="Polar residues" evidence="1">
    <location>
        <begin position="362"/>
        <end position="402"/>
    </location>
</feature>
<feature type="region of interest" description="Disordered" evidence="1">
    <location>
        <begin position="346"/>
        <end position="451"/>
    </location>
</feature>
<dbReference type="Pfam" id="PF04748">
    <property type="entry name" value="Polysacc_deac_2"/>
    <property type="match status" value="1"/>
</dbReference>
<dbReference type="SUPFAM" id="SSF88713">
    <property type="entry name" value="Glycoside hydrolase/deacetylase"/>
    <property type="match status" value="1"/>
</dbReference>
<dbReference type="HOGENOM" id="CLU_516562_0_0_7"/>
<dbReference type="STRING" id="1357400.HMPREF2086_01958"/>
<dbReference type="InterPro" id="IPR011330">
    <property type="entry name" value="Glyco_hydro/deAcase_b/a-brl"/>
</dbReference>
<accession>V8C569</accession>
<dbReference type="PANTHER" id="PTHR30105">
    <property type="entry name" value="UNCHARACTERIZED YIBQ-RELATED"/>
    <property type="match status" value="1"/>
</dbReference>
<feature type="region of interest" description="Disordered" evidence="1">
    <location>
        <begin position="507"/>
        <end position="527"/>
    </location>
</feature>
<feature type="compositionally biased region" description="Low complexity" evidence="1">
    <location>
        <begin position="403"/>
        <end position="419"/>
    </location>
</feature>
<evidence type="ECO:0008006" key="4">
    <source>
        <dbReference type="Google" id="ProtNLM"/>
    </source>
</evidence>
<evidence type="ECO:0000313" key="3">
    <source>
        <dbReference type="Proteomes" id="UP000018731"/>
    </source>
</evidence>
<dbReference type="OrthoDB" id="9784811at2"/>
<evidence type="ECO:0000256" key="1">
    <source>
        <dbReference type="SAM" id="MobiDB-lite"/>
    </source>
</evidence>
<dbReference type="eggNOG" id="COG2861">
    <property type="taxonomic scope" value="Bacteria"/>
</dbReference>
<protein>
    <recommendedName>
        <fullName evidence="4">Divergent polysaccharide deacetylase</fullName>
    </recommendedName>
</protein>
<dbReference type="PATRIC" id="fig|1357400.3.peg.2650"/>
<organism evidence="2 3">
    <name type="scientific">Helicobacter macacae MIT 99-5501</name>
    <dbReference type="NCBI Taxonomy" id="1357400"/>
    <lineage>
        <taxon>Bacteria</taxon>
        <taxon>Pseudomonadati</taxon>
        <taxon>Campylobacterota</taxon>
        <taxon>Epsilonproteobacteria</taxon>
        <taxon>Campylobacterales</taxon>
        <taxon>Helicobacteraceae</taxon>
        <taxon>Helicobacter</taxon>
    </lineage>
</organism>
<proteinExistence type="predicted"/>
<dbReference type="GO" id="GO:0005975">
    <property type="term" value="P:carbohydrate metabolic process"/>
    <property type="evidence" value="ECO:0007669"/>
    <property type="project" value="InterPro"/>
</dbReference>
<reference evidence="2 3" key="1">
    <citation type="journal article" date="2014" name="Genome Announc.">
        <title>Draft genome sequences of six enterohepatic helicobacter species isolated from humans and one from rhesus macaques.</title>
        <authorList>
            <person name="Shen Z."/>
            <person name="Sheh A."/>
            <person name="Young S.K."/>
            <person name="Abouelliel A."/>
            <person name="Ward D.V."/>
            <person name="Earl A.M."/>
            <person name="Fox J.G."/>
        </authorList>
    </citation>
    <scope>NUCLEOTIDE SEQUENCE [LARGE SCALE GENOMIC DNA]</scope>
    <source>
        <strain evidence="2 3">MIT 99-5501</strain>
    </source>
</reference>
<keyword evidence="3" id="KW-1185">Reference proteome</keyword>
<dbReference type="InterPro" id="IPR006837">
    <property type="entry name" value="Divergent_DAC"/>
</dbReference>
<evidence type="ECO:0000313" key="2">
    <source>
        <dbReference type="EMBL" id="ETD22227.1"/>
    </source>
</evidence>
<name>V8C569_9HELI</name>
<sequence>MMRFSKSISTILVGLFLAGIGLYAYKFYENDTVVKREKIQAQKEAKKQDDSKNEAQSAESSGWQNIFEKAQNIVTSSVSSAKNAITSHKKPYLAIIMDDIAYPRQFEELQKLGLKITPSFFPVSYYSPQTAKLAAKSEFYMVHLPLESMSVQSPKFEWMRVNMDISKIQEIIAKIKKDFPKLEYINNHTGSKFSSSFRDMQRLLYVLDLYGIDFVDSRTSANTQAPRIYDESRRELLSRDVFLDNEQSVPYINYQIHQAIETAKQKGYAIAICHPHSATFRALREAKSTLQNEVNLVYIKDLPLAKSNRPRLQIALDDKTKSKINPKLFEGVPNSRYAKIDDSMFAESKREKSHPQVAPKDSSPSVAKQAGFSKTSTQTSEVAQMEKYTNSNNSIKSQAGVLSTSKTPPTSTRSSSQPTKAYPQHLAQSPAPKPQTPQRRYTPPAPPKSAPYSVCSGDELEAFVSGCGGSNDMGQSVREYQRNQKNTDNFLSVQMCKDAGGKWQNGKCQSSKNAHSFHSQSISIEGF</sequence>
<dbReference type="Gene3D" id="3.20.20.370">
    <property type="entry name" value="Glycoside hydrolase/deacetylase"/>
    <property type="match status" value="1"/>
</dbReference>
<dbReference type="PANTHER" id="PTHR30105:SF2">
    <property type="entry name" value="DIVERGENT POLYSACCHARIDE DEACETYLASE SUPERFAMILY"/>
    <property type="match status" value="1"/>
</dbReference>